<evidence type="ECO:0000313" key="3">
    <source>
        <dbReference type="EMBL" id="OZC01580.1"/>
    </source>
</evidence>
<evidence type="ECO:0000313" key="4">
    <source>
        <dbReference type="Proteomes" id="UP000216446"/>
    </source>
</evidence>
<dbReference type="EMBL" id="MQWB01000001">
    <property type="protein sequence ID" value="OZC01580.1"/>
    <property type="molecule type" value="Genomic_DNA"/>
</dbReference>
<accession>A0A259TV53</accession>
<dbReference type="Proteomes" id="UP000216446">
    <property type="component" value="Unassembled WGS sequence"/>
</dbReference>
<keyword evidence="1" id="KW-0732">Signal</keyword>
<evidence type="ECO:0000259" key="2">
    <source>
        <dbReference type="Pfam" id="PF07995"/>
    </source>
</evidence>
<dbReference type="InterPro" id="IPR011042">
    <property type="entry name" value="6-blade_b-propeller_TolB-like"/>
</dbReference>
<dbReference type="Gene3D" id="2.120.10.30">
    <property type="entry name" value="TolB, C-terminal domain"/>
    <property type="match status" value="1"/>
</dbReference>
<dbReference type="Pfam" id="PF07995">
    <property type="entry name" value="GSDH"/>
    <property type="match status" value="1"/>
</dbReference>
<feature type="signal peptide" evidence="1">
    <location>
        <begin position="1"/>
        <end position="19"/>
    </location>
</feature>
<evidence type="ECO:0000256" key="1">
    <source>
        <dbReference type="SAM" id="SignalP"/>
    </source>
</evidence>
<dbReference type="PANTHER" id="PTHR19328:SF75">
    <property type="entry name" value="ALDOSE SUGAR DEHYDROGENASE YLII"/>
    <property type="match status" value="1"/>
</dbReference>
<dbReference type="InterPro" id="IPR011041">
    <property type="entry name" value="Quinoprot_gluc/sorb_DH_b-prop"/>
</dbReference>
<keyword evidence="4" id="KW-1185">Reference proteome</keyword>
<dbReference type="InParanoid" id="A0A259TV53"/>
<sequence>MIRLLFALLLASGARGGLAQPLPDAFPALPGFTQPIDIVAAPEAGRLWVAERDGEIWAFDEDPASASLSMVADLRGRIGPLAQDGGLQSVAVHPSDEWLAAYMVLRSGGAFESAVVRYAIRADGTLDLASEREILRVPQPTGLHNGGKILWGPDGMLYVPLGDGGLAEGLSANSQDRTTLLGSVLRLEVPLAPEAEGYTVPVDNPFVGNAEGWREEIWAWGLRNPWRSSFDASGRLWVADVGQNTWEEVNTVERGRNYGWDAMEGPLCFASSCEAFDAPVFSYPHNFETGGVSITGGLVYRGTRAPGLVGRYVAVDLITHRLWSLDADNPADVIDHGVVADNAWIVAFGEGTEGELYAVSYSQGRVLDIGAWAATDVEAPPTSEPLALRVAPNPARTAATVVWGASGSPVWNGSSHFARVDVIDALGRTVQTHAPLAQAGRQLLDLAPLPPGAYAVRVALPEGTAVTRITVAR</sequence>
<organism evidence="3 4">
    <name type="scientific">Rubricoccus marinus</name>
    <dbReference type="NCBI Taxonomy" id="716817"/>
    <lineage>
        <taxon>Bacteria</taxon>
        <taxon>Pseudomonadati</taxon>
        <taxon>Rhodothermota</taxon>
        <taxon>Rhodothermia</taxon>
        <taxon>Rhodothermales</taxon>
        <taxon>Rubricoccaceae</taxon>
        <taxon>Rubricoccus</taxon>
    </lineage>
</organism>
<dbReference type="InterPro" id="IPR012938">
    <property type="entry name" value="Glc/Sorbosone_DH"/>
</dbReference>
<feature type="domain" description="Glucose/Sorbosone dehydrogenase" evidence="2">
    <location>
        <begin position="33"/>
        <end position="365"/>
    </location>
</feature>
<gene>
    <name evidence="3" type="ORF">BSZ36_00410</name>
</gene>
<dbReference type="AlphaFoldDB" id="A0A259TV53"/>
<dbReference type="RefSeq" id="WP_179270943.1">
    <property type="nucleotide sequence ID" value="NZ_MQWB01000001.1"/>
</dbReference>
<reference evidence="3 4" key="1">
    <citation type="submission" date="2016-11" db="EMBL/GenBank/DDBJ databases">
        <title>Study of marine rhodopsin-containing bacteria.</title>
        <authorList>
            <person name="Yoshizawa S."/>
            <person name="Kumagai Y."/>
            <person name="Kogure K."/>
        </authorList>
    </citation>
    <scope>NUCLEOTIDE SEQUENCE [LARGE SCALE GENOMIC DNA]</scope>
    <source>
        <strain evidence="3 4">SG-29</strain>
    </source>
</reference>
<protein>
    <recommendedName>
        <fullName evidence="2">Glucose/Sorbosone dehydrogenase domain-containing protein</fullName>
    </recommendedName>
</protein>
<dbReference type="SUPFAM" id="SSF50952">
    <property type="entry name" value="Soluble quinoprotein glucose dehydrogenase"/>
    <property type="match status" value="1"/>
</dbReference>
<proteinExistence type="predicted"/>
<name>A0A259TV53_9BACT</name>
<dbReference type="PANTHER" id="PTHR19328">
    <property type="entry name" value="HEDGEHOG-INTERACTING PROTEIN"/>
    <property type="match status" value="1"/>
</dbReference>
<comment type="caution">
    <text evidence="3">The sequence shown here is derived from an EMBL/GenBank/DDBJ whole genome shotgun (WGS) entry which is preliminary data.</text>
</comment>
<feature type="chain" id="PRO_5012288655" description="Glucose/Sorbosone dehydrogenase domain-containing protein" evidence="1">
    <location>
        <begin position="20"/>
        <end position="473"/>
    </location>
</feature>